<organism evidence="1 2">
    <name type="scientific">Ectopseudomonas mendocina</name>
    <name type="common">Pseudomonas mendocina</name>
    <dbReference type="NCBI Taxonomy" id="300"/>
    <lineage>
        <taxon>Bacteria</taxon>
        <taxon>Pseudomonadati</taxon>
        <taxon>Pseudomonadota</taxon>
        <taxon>Gammaproteobacteria</taxon>
        <taxon>Pseudomonadales</taxon>
        <taxon>Pseudomonadaceae</taxon>
        <taxon>Ectopseudomonas</taxon>
    </lineage>
</organism>
<evidence type="ECO:0000313" key="2">
    <source>
        <dbReference type="Proteomes" id="UP000238327"/>
    </source>
</evidence>
<proteinExistence type="predicted"/>
<dbReference type="AlphaFoldDB" id="A0A2R3QPH5"/>
<protein>
    <submittedName>
        <fullName evidence="1">Uncharacterized protein</fullName>
    </submittedName>
</protein>
<evidence type="ECO:0000313" key="1">
    <source>
        <dbReference type="EMBL" id="AVO53657.1"/>
    </source>
</evidence>
<accession>A0A2R3QPH5</accession>
<dbReference type="EMBL" id="CP027657">
    <property type="protein sequence ID" value="AVO53657.1"/>
    <property type="molecule type" value="Genomic_DNA"/>
</dbReference>
<dbReference type="OrthoDB" id="7358102at2"/>
<reference evidence="1 2" key="1">
    <citation type="submission" date="2018-03" db="EMBL/GenBank/DDBJ databases">
        <title>Complete genome sequence and methylome analysis of Pseudomonas mendocina NEB 698.</title>
        <authorList>
            <person name="Morgan R.D."/>
        </authorList>
    </citation>
    <scope>NUCLEOTIDE SEQUENCE [LARGE SCALE GENOMIC DNA]</scope>
    <source>
        <strain evidence="1 2">NEB698</strain>
    </source>
</reference>
<sequence>MATGSGSSVDIRAWGTQPPLFITLLAREVEQSNRTLAGKRLGLSRTAVSLVLINRYPAATTAVEQRVLETLGRIQCTALGNAITAEQCQSHHQRKAPTHNPQAMQLWRACQHCANNPNCARRKERNHV</sequence>
<dbReference type="RefSeq" id="WP_106738441.1">
    <property type="nucleotide sequence ID" value="NZ_CP027657.1"/>
</dbReference>
<name>A0A2R3QPH5_ECTME</name>
<gene>
    <name evidence="1" type="ORF">C7A17_13055</name>
</gene>
<dbReference type="Proteomes" id="UP000238327">
    <property type="component" value="Chromosome"/>
</dbReference>